<evidence type="ECO:0000256" key="3">
    <source>
        <dbReference type="HAMAP-Rule" id="MF_02225"/>
    </source>
</evidence>
<keyword evidence="3 4" id="KW-0288">FMN</keyword>
<dbReference type="InterPro" id="IPR007085">
    <property type="entry name" value="DNA/pantothenate-metab_flavo_C"/>
</dbReference>
<feature type="binding site" evidence="3">
    <location>
        <position position="333"/>
    </location>
    <ligand>
        <name>CTP</name>
        <dbReference type="ChEBI" id="CHEBI:37563"/>
    </ligand>
</feature>
<dbReference type="UniPathway" id="UPA00241">
    <property type="reaction ID" value="UER00353"/>
</dbReference>
<evidence type="ECO:0000259" key="6">
    <source>
        <dbReference type="Pfam" id="PF04127"/>
    </source>
</evidence>
<dbReference type="GO" id="GO:0004633">
    <property type="term" value="F:phosphopantothenoylcysteine decarboxylase activity"/>
    <property type="evidence" value="ECO:0007669"/>
    <property type="project" value="UniProtKB-UniRule"/>
</dbReference>
<keyword evidence="3" id="KW-0460">Magnesium</keyword>
<comment type="function">
    <text evidence="4">Catalyzes two steps in the biosynthesis of coenzyme A. In the first step cysteine is conjugated to 4'-phosphopantothenate to form 4-phosphopantothenoylcysteine, in the latter compound is decarboxylated to form 4'-phosphopantotheine.</text>
</comment>
<dbReference type="SUPFAM" id="SSF102645">
    <property type="entry name" value="CoaB-like"/>
    <property type="match status" value="1"/>
</dbReference>
<keyword evidence="3 4" id="KW-0285">Flavoprotein</keyword>
<dbReference type="GO" id="GO:0015941">
    <property type="term" value="P:pantothenate catabolic process"/>
    <property type="evidence" value="ECO:0007669"/>
    <property type="project" value="InterPro"/>
</dbReference>
<reference evidence="7 8" key="1">
    <citation type="submission" date="2018-06" db="EMBL/GenBank/DDBJ databases">
        <authorList>
            <consortium name="Pathogen Informatics"/>
            <person name="Doyle S."/>
        </authorList>
    </citation>
    <scope>NUCLEOTIDE SEQUENCE [LARGE SCALE GENOMIC DNA]</scope>
    <source>
        <strain evidence="7 8">NCTC11190</strain>
    </source>
</reference>
<dbReference type="EC" id="4.1.1.36" evidence="3"/>
<comment type="cofactor">
    <cofactor evidence="3">
        <name>FMN</name>
        <dbReference type="ChEBI" id="CHEBI:58210"/>
    </cofactor>
    <text evidence="3">Binds 1 FMN per subunit.</text>
</comment>
<dbReference type="GO" id="GO:0010181">
    <property type="term" value="F:FMN binding"/>
    <property type="evidence" value="ECO:0007669"/>
    <property type="project" value="UniProtKB-UniRule"/>
</dbReference>
<dbReference type="GO" id="GO:0004632">
    <property type="term" value="F:phosphopantothenate--cysteine ligase activity"/>
    <property type="evidence" value="ECO:0007669"/>
    <property type="project" value="UniProtKB-UniRule"/>
</dbReference>
<dbReference type="EMBL" id="UGVL01000001">
    <property type="protein sequence ID" value="SUE35065.1"/>
    <property type="molecule type" value="Genomic_DNA"/>
</dbReference>
<comment type="catalytic activity">
    <reaction evidence="3 4">
        <text>N-[(R)-4-phosphopantothenoyl]-L-cysteine + H(+) = (R)-4'-phosphopantetheine + CO2</text>
        <dbReference type="Rhea" id="RHEA:16793"/>
        <dbReference type="ChEBI" id="CHEBI:15378"/>
        <dbReference type="ChEBI" id="CHEBI:16526"/>
        <dbReference type="ChEBI" id="CHEBI:59458"/>
        <dbReference type="ChEBI" id="CHEBI:61723"/>
        <dbReference type="EC" id="4.1.1.36"/>
    </reaction>
</comment>
<comment type="similarity">
    <text evidence="3 4">In the C-terminal section; belongs to the PPC synthetase family.</text>
</comment>
<feature type="region of interest" description="Phosphopantothenate--cysteine ligase" evidence="3">
    <location>
        <begin position="196"/>
        <end position="414"/>
    </location>
</feature>
<proteinExistence type="inferred from homology"/>
<dbReference type="STRING" id="880526.GCA_000427365_01510"/>
<dbReference type="SUPFAM" id="SSF52507">
    <property type="entry name" value="Homo-oligomeric flavin-containing Cys decarboxylases, HFCD"/>
    <property type="match status" value="1"/>
</dbReference>
<keyword evidence="1 3" id="KW-0210">Decarboxylase</keyword>
<dbReference type="Gene3D" id="3.40.50.10300">
    <property type="entry name" value="CoaB-like"/>
    <property type="match status" value="1"/>
</dbReference>
<dbReference type="PANTHER" id="PTHR14359">
    <property type="entry name" value="HOMO-OLIGOMERIC FLAVIN CONTAINING CYS DECARBOXYLASE FAMILY"/>
    <property type="match status" value="1"/>
</dbReference>
<gene>
    <name evidence="3 7" type="primary">coaBC</name>
    <name evidence="7" type="ORF">NCTC11190_02310</name>
</gene>
<comment type="pathway">
    <text evidence="3 4">Cofactor biosynthesis; coenzyme A biosynthesis; CoA from (R)-pantothenate: step 3/5.</text>
</comment>
<organism evidence="7 8">
    <name type="scientific">Rikenella microfusus</name>
    <dbReference type="NCBI Taxonomy" id="28139"/>
    <lineage>
        <taxon>Bacteria</taxon>
        <taxon>Pseudomonadati</taxon>
        <taxon>Bacteroidota</taxon>
        <taxon>Bacteroidia</taxon>
        <taxon>Bacteroidales</taxon>
        <taxon>Rikenellaceae</taxon>
        <taxon>Rikenella</taxon>
    </lineage>
</organism>
<dbReference type="InterPro" id="IPR005252">
    <property type="entry name" value="CoaBC"/>
</dbReference>
<feature type="domain" description="Flavoprotein" evidence="5">
    <location>
        <begin position="6"/>
        <end position="179"/>
    </location>
</feature>
<keyword evidence="3 4" id="KW-0436">Ligase</keyword>
<keyword evidence="3" id="KW-0511">Multifunctional enzyme</keyword>
<dbReference type="RefSeq" id="WP_027291176.1">
    <property type="nucleotide sequence ID" value="NZ_UGVL01000001.1"/>
</dbReference>
<dbReference type="GO" id="GO:0046872">
    <property type="term" value="F:metal ion binding"/>
    <property type="evidence" value="ECO:0007669"/>
    <property type="project" value="UniProtKB-KW"/>
</dbReference>
<evidence type="ECO:0000313" key="7">
    <source>
        <dbReference type="EMBL" id="SUE35065.1"/>
    </source>
</evidence>
<comment type="cofactor">
    <cofactor evidence="3">
        <name>Mg(2+)</name>
        <dbReference type="ChEBI" id="CHEBI:18420"/>
    </cofactor>
</comment>
<dbReference type="GO" id="GO:0015937">
    <property type="term" value="P:coenzyme A biosynthetic process"/>
    <property type="evidence" value="ECO:0007669"/>
    <property type="project" value="UniProtKB-UniRule"/>
</dbReference>
<name>A0A379MU37_9BACT</name>
<protein>
    <recommendedName>
        <fullName evidence="3">Coenzyme A biosynthesis bifunctional protein CoaBC</fullName>
    </recommendedName>
    <alternativeName>
        <fullName evidence="3">DNA/pantothenate metabolism flavoprotein</fullName>
    </alternativeName>
    <alternativeName>
        <fullName evidence="3">Phosphopantothenoylcysteine synthetase/decarboxylase</fullName>
        <shortName evidence="3">PPCS-PPCDC</shortName>
    </alternativeName>
    <domain>
        <recommendedName>
            <fullName evidence="3">Phosphopantothenoylcysteine decarboxylase</fullName>
            <shortName evidence="3">PPC decarboxylase</shortName>
            <shortName evidence="3">PPC-DC</shortName>
            <ecNumber evidence="3">4.1.1.36</ecNumber>
        </recommendedName>
        <alternativeName>
            <fullName evidence="3">CoaC</fullName>
        </alternativeName>
    </domain>
    <domain>
        <recommendedName>
            <fullName evidence="3">Phosphopantothenate--cysteine ligase</fullName>
            <ecNumber evidence="3">6.3.2.5</ecNumber>
        </recommendedName>
        <alternativeName>
            <fullName evidence="3">CoaB</fullName>
        </alternativeName>
        <alternativeName>
            <fullName evidence="3">Phosphopantothenoylcysteine synthetase</fullName>
            <shortName evidence="3">PPC synthetase</shortName>
            <shortName evidence="3">PPC-S</shortName>
        </alternativeName>
    </domain>
</protein>
<dbReference type="GO" id="GO:0071513">
    <property type="term" value="C:phosphopantothenoylcysteine decarboxylase complex"/>
    <property type="evidence" value="ECO:0007669"/>
    <property type="project" value="TreeGrafter"/>
</dbReference>
<keyword evidence="3" id="KW-0479">Metal-binding</keyword>
<keyword evidence="2 3" id="KW-0456">Lyase</keyword>
<dbReference type="Pfam" id="PF04127">
    <property type="entry name" value="DFP"/>
    <property type="match status" value="1"/>
</dbReference>
<comment type="function">
    <text evidence="3">Catalyzes two sequential steps in the biosynthesis of coenzyme A. In the first step cysteine is conjugated to 4'-phosphopantothenate to form 4-phosphopantothenoylcysteine. In the second step the latter compound is decarboxylated to form 4'-phosphopantotheine.</text>
</comment>
<dbReference type="InterPro" id="IPR003382">
    <property type="entry name" value="Flavoprotein"/>
</dbReference>
<dbReference type="Proteomes" id="UP000255233">
    <property type="component" value="Unassembled WGS sequence"/>
</dbReference>
<feature type="binding site" evidence="3">
    <location>
        <position position="352"/>
    </location>
    <ligand>
        <name>CTP</name>
        <dbReference type="ChEBI" id="CHEBI:37563"/>
    </ligand>
</feature>
<keyword evidence="8" id="KW-1185">Reference proteome</keyword>
<dbReference type="InterPro" id="IPR035929">
    <property type="entry name" value="CoaB-like_sf"/>
</dbReference>
<dbReference type="Pfam" id="PF02441">
    <property type="entry name" value="Flavoprotein"/>
    <property type="match status" value="1"/>
</dbReference>
<dbReference type="HAMAP" id="MF_02225">
    <property type="entry name" value="CoaBC"/>
    <property type="match status" value="1"/>
</dbReference>
<comment type="pathway">
    <text evidence="3 4">Cofactor biosynthesis; coenzyme A biosynthesis; CoA from (R)-pantothenate: step 2/5.</text>
</comment>
<feature type="domain" description="DNA/pantothenate metabolism flavoprotein C-terminal" evidence="6">
    <location>
        <begin position="191"/>
        <end position="407"/>
    </location>
</feature>
<feature type="region of interest" description="Phosphopantothenoylcysteine decarboxylase" evidence="3">
    <location>
        <begin position="1"/>
        <end position="195"/>
    </location>
</feature>
<comment type="similarity">
    <text evidence="3 4">In the N-terminal section; belongs to the HFCD (homo-oligomeric flavin containing Cys decarboxylase) superfamily.</text>
</comment>
<evidence type="ECO:0000259" key="5">
    <source>
        <dbReference type="Pfam" id="PF02441"/>
    </source>
</evidence>
<evidence type="ECO:0000256" key="1">
    <source>
        <dbReference type="ARBA" id="ARBA00022793"/>
    </source>
</evidence>
<dbReference type="EC" id="6.3.2.5" evidence="3"/>
<dbReference type="InterPro" id="IPR036551">
    <property type="entry name" value="Flavin_trans-like"/>
</dbReference>
<feature type="binding site" evidence="3">
    <location>
        <position position="287"/>
    </location>
    <ligand>
        <name>CTP</name>
        <dbReference type="ChEBI" id="CHEBI:37563"/>
    </ligand>
</feature>
<feature type="binding site" evidence="3">
    <location>
        <position position="297"/>
    </location>
    <ligand>
        <name>CTP</name>
        <dbReference type="ChEBI" id="CHEBI:37563"/>
    </ligand>
</feature>
<dbReference type="OrthoDB" id="9802554at2"/>
<evidence type="ECO:0000313" key="8">
    <source>
        <dbReference type="Proteomes" id="UP000255233"/>
    </source>
</evidence>
<dbReference type="Gene3D" id="3.40.50.1950">
    <property type="entry name" value="Flavin prenyltransferase-like"/>
    <property type="match status" value="1"/>
</dbReference>
<sequence>MSLQGKHILLGVTGSIAAYKAAMLIRALVKEGADVRVVMTRSARDFITPLTLATLCRHPILIDNFDPTDGAWNSHISLGEWADHYLIAPATANTLAKMARGIADNLLLCTWLSARCPVSVAPAMDLDMYRHPATQDNLRILRDRYGAGVIEPEEGELASGLVGKGRMAEPEAIVACLRSRFEPHRDELPPLAGKKLIVTAGATVEPIDPVRFVSNYSTGKMGYAIAEALASRGADVVLVSGMATAVLSRPRPNIMIEKALSAADMYEACARLFPAADGAVFCAAVADYTPARPLDEKYKHDPDTPFLLELKPTKDIAAEMGRIKRPGQITVGFALETSPEAAAYARGKLEAKNLDLIVLNSLRDPGAGFGTDTNKVTLIDRDPDKPETPLPLKSKTAVAEDIAECICRKFGRKG</sequence>
<feature type="binding site" evidence="3">
    <location>
        <position position="348"/>
    </location>
    <ligand>
        <name>CTP</name>
        <dbReference type="ChEBI" id="CHEBI:37563"/>
    </ligand>
</feature>
<evidence type="ECO:0000256" key="4">
    <source>
        <dbReference type="RuleBase" id="RU364078"/>
    </source>
</evidence>
<dbReference type="NCBIfam" id="TIGR00521">
    <property type="entry name" value="coaBC_dfp"/>
    <property type="match status" value="1"/>
</dbReference>
<comment type="catalytic activity">
    <reaction evidence="3 4">
        <text>(R)-4'-phosphopantothenate + L-cysteine + CTP = N-[(R)-4-phosphopantothenoyl]-L-cysteine + CMP + diphosphate + H(+)</text>
        <dbReference type="Rhea" id="RHEA:19397"/>
        <dbReference type="ChEBI" id="CHEBI:10986"/>
        <dbReference type="ChEBI" id="CHEBI:15378"/>
        <dbReference type="ChEBI" id="CHEBI:33019"/>
        <dbReference type="ChEBI" id="CHEBI:35235"/>
        <dbReference type="ChEBI" id="CHEBI:37563"/>
        <dbReference type="ChEBI" id="CHEBI:59458"/>
        <dbReference type="ChEBI" id="CHEBI:60377"/>
        <dbReference type="EC" id="6.3.2.5"/>
    </reaction>
</comment>
<evidence type="ECO:0000256" key="2">
    <source>
        <dbReference type="ARBA" id="ARBA00023239"/>
    </source>
</evidence>
<dbReference type="AlphaFoldDB" id="A0A379MU37"/>
<accession>A0A379MU37</accession>
<dbReference type="PANTHER" id="PTHR14359:SF6">
    <property type="entry name" value="PHOSPHOPANTOTHENOYLCYSTEINE DECARBOXYLASE"/>
    <property type="match status" value="1"/>
</dbReference>
<comment type="caution">
    <text evidence="3">Lacks conserved residue(s) required for the propagation of feature annotation.</text>
</comment>